<reference evidence="1 2" key="1">
    <citation type="submission" date="2019-07" db="EMBL/GenBank/DDBJ databases">
        <authorList>
            <person name="Jastrzebski P J."/>
            <person name="Paukszto L."/>
            <person name="Jastrzebski P J."/>
        </authorList>
    </citation>
    <scope>NUCLEOTIDE SEQUENCE [LARGE SCALE GENOMIC DNA]</scope>
    <source>
        <strain evidence="1 2">WMS-il1</strain>
    </source>
</reference>
<evidence type="ECO:0000313" key="2">
    <source>
        <dbReference type="Proteomes" id="UP000321570"/>
    </source>
</evidence>
<sequence length="95" mass="10785">MVDTTITNEMRKEAVIVSIKAKYSNLGIARSVKVATSYVCKVRKELLNENNGDELAATSKRKQHCQRSADSLTTPEFVRRVHGMARHYMMNENRG</sequence>
<dbReference type="Proteomes" id="UP000321570">
    <property type="component" value="Unassembled WGS sequence"/>
</dbReference>
<proteinExistence type="predicted"/>
<evidence type="ECO:0000313" key="1">
    <source>
        <dbReference type="EMBL" id="VUZ47479.1"/>
    </source>
</evidence>
<name>A0A564YKK3_HYMDI</name>
<gene>
    <name evidence="1" type="ORF">WMSIL1_LOCUS7047</name>
</gene>
<protein>
    <submittedName>
        <fullName evidence="1">Uncharacterized protein</fullName>
    </submittedName>
</protein>
<keyword evidence="2" id="KW-1185">Reference proteome</keyword>
<dbReference type="EMBL" id="CABIJS010000244">
    <property type="protein sequence ID" value="VUZ47479.1"/>
    <property type="molecule type" value="Genomic_DNA"/>
</dbReference>
<accession>A0A564YKK3</accession>
<organism evidence="1 2">
    <name type="scientific">Hymenolepis diminuta</name>
    <name type="common">Rat tapeworm</name>
    <dbReference type="NCBI Taxonomy" id="6216"/>
    <lineage>
        <taxon>Eukaryota</taxon>
        <taxon>Metazoa</taxon>
        <taxon>Spiralia</taxon>
        <taxon>Lophotrochozoa</taxon>
        <taxon>Platyhelminthes</taxon>
        <taxon>Cestoda</taxon>
        <taxon>Eucestoda</taxon>
        <taxon>Cyclophyllidea</taxon>
        <taxon>Hymenolepididae</taxon>
        <taxon>Hymenolepis</taxon>
    </lineage>
</organism>
<dbReference type="AlphaFoldDB" id="A0A564YKK3"/>